<dbReference type="InterPro" id="IPR040694">
    <property type="entry name" value="UGGT_TRXL_2"/>
</dbReference>
<dbReference type="UniPathway" id="UPA00378"/>
<dbReference type="PANTHER" id="PTHR11226">
    <property type="entry name" value="UDP-GLUCOSE GLYCOPROTEIN:GLUCOSYLTRANSFERASE"/>
    <property type="match status" value="1"/>
</dbReference>
<comment type="subcellular location">
    <subcellularLocation>
        <location evidence="2">Endoplasmic reticulum lumen</location>
    </subcellularLocation>
</comment>
<accession>W7T4Y1</accession>
<comment type="cofactor">
    <cofactor evidence="1">
        <name>Ca(2+)</name>
        <dbReference type="ChEBI" id="CHEBI:29108"/>
    </cofactor>
</comment>
<evidence type="ECO:0000259" key="9">
    <source>
        <dbReference type="Pfam" id="PF18402"/>
    </source>
</evidence>
<evidence type="ECO:0000313" key="11">
    <source>
        <dbReference type="EMBL" id="EWM21612.1"/>
    </source>
</evidence>
<keyword evidence="12" id="KW-1185">Reference proteome</keyword>
<feature type="compositionally biased region" description="Acidic residues" evidence="6">
    <location>
        <begin position="324"/>
        <end position="339"/>
    </location>
</feature>
<dbReference type="GO" id="GO:0036503">
    <property type="term" value="P:ERAD pathway"/>
    <property type="evidence" value="ECO:0007669"/>
    <property type="project" value="TreeGrafter"/>
</dbReference>
<comment type="caution">
    <text evidence="11">The sequence shown here is derived from an EMBL/GenBank/DDBJ whole genome shotgun (WGS) entry which is preliminary data.</text>
</comment>
<dbReference type="GO" id="GO:0003980">
    <property type="term" value="F:UDP-glucose:glycoprotein glucosyltransferase activity"/>
    <property type="evidence" value="ECO:0007669"/>
    <property type="project" value="InterPro"/>
</dbReference>
<keyword evidence="11" id="KW-0808">Transferase</keyword>
<dbReference type="GO" id="GO:0051082">
    <property type="term" value="F:unfolded protein binding"/>
    <property type="evidence" value="ECO:0007669"/>
    <property type="project" value="TreeGrafter"/>
</dbReference>
<evidence type="ECO:0000259" key="8">
    <source>
        <dbReference type="Pfam" id="PF18401"/>
    </source>
</evidence>
<evidence type="ECO:0000256" key="1">
    <source>
        <dbReference type="ARBA" id="ARBA00001913"/>
    </source>
</evidence>
<dbReference type="InterPro" id="IPR009448">
    <property type="entry name" value="UDP-g_GGtrans"/>
</dbReference>
<dbReference type="Pfam" id="PF18404">
    <property type="entry name" value="Glyco_transf_24"/>
    <property type="match status" value="1"/>
</dbReference>
<dbReference type="Proteomes" id="UP000019335">
    <property type="component" value="Unassembled WGS sequence"/>
</dbReference>
<feature type="region of interest" description="Disordered" evidence="6">
    <location>
        <begin position="1026"/>
        <end position="1060"/>
    </location>
</feature>
<dbReference type="CDD" id="cd06432">
    <property type="entry name" value="GT8_HUGT1_C_like"/>
    <property type="match status" value="1"/>
</dbReference>
<evidence type="ECO:0000256" key="2">
    <source>
        <dbReference type="ARBA" id="ARBA00004319"/>
    </source>
</evidence>
<dbReference type="GO" id="GO:0018279">
    <property type="term" value="P:protein N-linked glycosylation via asparagine"/>
    <property type="evidence" value="ECO:0007669"/>
    <property type="project" value="TreeGrafter"/>
</dbReference>
<feature type="region of interest" description="Disordered" evidence="6">
    <location>
        <begin position="309"/>
        <end position="339"/>
    </location>
</feature>
<dbReference type="GO" id="GO:0005788">
    <property type="term" value="C:endoplasmic reticulum lumen"/>
    <property type="evidence" value="ECO:0007669"/>
    <property type="project" value="UniProtKB-SubCell"/>
</dbReference>
<evidence type="ECO:0000256" key="5">
    <source>
        <dbReference type="ARBA" id="ARBA00023180"/>
    </source>
</evidence>
<dbReference type="OrthoDB" id="27683at2759"/>
<evidence type="ECO:0000256" key="3">
    <source>
        <dbReference type="ARBA" id="ARBA00022729"/>
    </source>
</evidence>
<evidence type="ECO:0000313" key="12">
    <source>
        <dbReference type="Proteomes" id="UP000019335"/>
    </source>
</evidence>
<feature type="compositionally biased region" description="Polar residues" evidence="6">
    <location>
        <begin position="1038"/>
        <end position="1048"/>
    </location>
</feature>
<keyword evidence="3" id="KW-0732">Signal</keyword>
<evidence type="ECO:0000259" key="10">
    <source>
        <dbReference type="Pfam" id="PF18404"/>
    </source>
</evidence>
<feature type="domain" description="UGGT thioredoxin-like" evidence="7">
    <location>
        <begin position="61"/>
        <end position="284"/>
    </location>
</feature>
<feature type="domain" description="Glucosyltransferase 24 catalytic" evidence="10">
    <location>
        <begin position="1490"/>
        <end position="1762"/>
    </location>
</feature>
<feature type="domain" description="UGGT thioredoxin-like" evidence="8">
    <location>
        <begin position="387"/>
        <end position="510"/>
    </location>
</feature>
<evidence type="ECO:0000259" key="7">
    <source>
        <dbReference type="Pfam" id="PF18400"/>
    </source>
</evidence>
<dbReference type="InterPro" id="IPR040692">
    <property type="entry name" value="UGGT_TRXL_3"/>
</dbReference>
<gene>
    <name evidence="11" type="ORF">Naga_100012g54</name>
</gene>
<dbReference type="Pfam" id="PF18400">
    <property type="entry name" value="Thioredoxin_12"/>
    <property type="match status" value="1"/>
</dbReference>
<evidence type="ECO:0000256" key="6">
    <source>
        <dbReference type="SAM" id="MobiDB-lite"/>
    </source>
</evidence>
<proteinExistence type="predicted"/>
<reference evidence="11 12" key="1">
    <citation type="journal article" date="2014" name="Mol. Plant">
        <title>Chromosome Scale Genome Assembly and Transcriptome Profiling of Nannochloropsis gaditana in Nitrogen Depletion.</title>
        <authorList>
            <person name="Corteggiani Carpinelli E."/>
            <person name="Telatin A."/>
            <person name="Vitulo N."/>
            <person name="Forcato C."/>
            <person name="D'Angelo M."/>
            <person name="Schiavon R."/>
            <person name="Vezzi A."/>
            <person name="Giacometti G.M."/>
            <person name="Morosinotto T."/>
            <person name="Valle G."/>
        </authorList>
    </citation>
    <scope>NUCLEOTIDE SEQUENCE [LARGE SCALE GENOMIC DNA]</scope>
    <source>
        <strain evidence="11 12">B-31</strain>
    </source>
</reference>
<dbReference type="Pfam" id="PF18402">
    <property type="entry name" value="Thioredoxin_14"/>
    <property type="match status" value="1"/>
</dbReference>
<organism evidence="11 12">
    <name type="scientific">Nannochloropsis gaditana</name>
    <dbReference type="NCBI Taxonomy" id="72520"/>
    <lineage>
        <taxon>Eukaryota</taxon>
        <taxon>Sar</taxon>
        <taxon>Stramenopiles</taxon>
        <taxon>Ochrophyta</taxon>
        <taxon>Eustigmatophyceae</taxon>
        <taxon>Eustigmatales</taxon>
        <taxon>Monodopsidaceae</taxon>
        <taxon>Nannochloropsis</taxon>
    </lineage>
</organism>
<feature type="domain" description="UGGT thioredoxin-like" evidence="9">
    <location>
        <begin position="543"/>
        <end position="835"/>
    </location>
</feature>
<dbReference type="EMBL" id="AZIL01002442">
    <property type="protein sequence ID" value="EWM21612.1"/>
    <property type="molecule type" value="Genomic_DNA"/>
</dbReference>
<dbReference type="Pfam" id="PF18401">
    <property type="entry name" value="Thioredoxin_13"/>
    <property type="match status" value="1"/>
</dbReference>
<dbReference type="Pfam" id="PF06427">
    <property type="entry name" value="UDP-g_GGTase"/>
    <property type="match status" value="1"/>
</dbReference>
<dbReference type="InterPro" id="IPR029044">
    <property type="entry name" value="Nucleotide-diphossugar_trans"/>
</dbReference>
<dbReference type="PANTHER" id="PTHR11226:SF0">
    <property type="entry name" value="UDP-GLUCOSE:GLYCOPROTEIN GLUCOSYLTRANSFERASE"/>
    <property type="match status" value="1"/>
</dbReference>
<name>W7T4Y1_9STRA</name>
<protein>
    <submittedName>
        <fullName evidence="11">Glycoprotein glucosyltransferase</fullName>
    </submittedName>
</protein>
<dbReference type="InterPro" id="IPR040497">
    <property type="entry name" value="Glyco_transf_24"/>
</dbReference>
<dbReference type="Gene3D" id="3.90.550.10">
    <property type="entry name" value="Spore Coat Polysaccharide Biosynthesis Protein SpsA, Chain A"/>
    <property type="match status" value="1"/>
</dbReference>
<keyword evidence="4" id="KW-0256">Endoplasmic reticulum</keyword>
<keyword evidence="5" id="KW-0325">Glycoprotein</keyword>
<dbReference type="SUPFAM" id="SSF53448">
    <property type="entry name" value="Nucleotide-diphospho-sugar transferases"/>
    <property type="match status" value="1"/>
</dbReference>
<dbReference type="InterPro" id="IPR040693">
    <property type="entry name" value="UGGT_TRXL_1"/>
</dbReference>
<sequence length="1765" mass="193280">MGCEHRNKRSSESARVGYGLKQLLLVAALSCILPGFVLSAQARSVEFAVTADWPTWTLSSLQEAAEYLASEVEGDEGLLWSFVDSLQQSPSRWELDKALESPTFEEDALDTVWALTLNQTTPLLHPLSQSMLHLYLSIRAYSPTLEMHRSLRKGVAFQAAAAAPDRSGCREGTSTSWAVVSLGPGLEEEVYCEASRLEAALAALPTDGTQGAGPGSPEAKRALPFDHVYPGALPAHRLAPSVLVTLYSTIGTSEFYGYHNLLAPAAAAGTLTYVLRHYVPALSEERTVRTALQGYGVYLDVKNMEYRNIDDSPAPGSAAATEGTQEEPQEGEEGGGVVGEEDVSGLVFSTLLAREPSLSAQLRQLRLNLLKEEAEGESSVEAASGATNMKVWRMRDLGLQAAQTIAAAKDPLRKLQELAQNFPSRATRLSSLKVKEEYRTGAATALRSRALGYGTVLKPGTLFLNGLPRSLAGPIFNVFDILKALRGEIRALQRLAHLPAPPALRQQLIGMAATAPLLAHASEGQGRRGPPGQETRLDIYRGSKGALVYLNNLEKDAQYKRWPSSLRQLLFPSWQLQTIARNLYTLTLVLDLEDPDSWEALATLRRIYSRQFPVRFSVLLVSQACLARAEGKQGSLEAGGEEEFFLAGVREVVEGEGKHREPATSEVVGMLFHHLREEHGLEAATAFLFGLGVGGSWEVPAGAGAVGGEKVPAELGTYADVVSAYSQAVAVVKKSWKGGAYAEEAWAALAAGKGAEGARLMHKLVAERGIPVGSVVLNGKLQVTLDVEEALMQMLGEEQQLLSQMVGAGTLKDSTKSVLGALLKGPGVMERYHPWMDEDLRREAPAVMWLGGGKGGRARELVERLDYLHPPGTRAEVKALTVVLQGDLGSAEGLASASALLSFLRGGRWRSEEAAAVSKRKKEAPRCALVHTPAPTAADKGGLLAHMTRVVSCRSEAGEEREDVLLQVLERLAIFLRAEEGEAAEVGERPSAYDRFLDVLKKESEAGGPAQGPEASALLRTAEELREDATEGFRKASAQEQSRNSGSSPREGLGIQSADGGEEEGSLALVVNGRQVDLGGKALHPLDMEVILKLESQVFTLPLLALCNPRASPDAGAAQASPATARRISDLVAVAHSFLNVYARHPRVDVEGHLRLLQDSPAESLLLDLQPLGSAGGRVGQEDDPVLSNLSVTVLLDPLGEAAQRLAPILTTLRDHFHLPLRVLLAPHPELSEFPLKSYYRFALFPTRETHVLFQSLPPSLVLTTRVDTPEAWNVQTRQALQDLDNLKCEQGETGLVCGDREGSSHTSAELVLKNLLVSGQCFDAKLLEPVNGLQLVLVDGLEGAEGGEETAGRRQHHSDTLVMQNNAYFQLRADPGIWKVRLAEGRARELYEVVREDPTGRALVRVPEQELVVAKRDFTNALETLRVQKQAGKEDIPLLDEINQDEAEGGKEQRESKTWSTLSNLWAGRKAEVEGKPTGEGSGEEDETVHVFSLATGHLYERMLKIMMLSVSKRTSVPVKFWLLENFLSPAFKTAALAMAEHYNFQVEFITYKWPDWLRQQTEKQRIIWGYKILFLDVLFPLSVKKIIYVDADQVLRADLKELWDLDLKGRPYAYTPFCDSRNETLGFQFWRSGYWATHLQGRPYHISALYVVDLARFRLMGVGDKLRAVYDQLSRDPNSLANLDQDLPNYTQHMIPIFSLPQEWLWCETWCSDESKARAKTIDLCNSPLAKENKLHMARRVISGPLFNESWVELDEEVKALVG</sequence>
<evidence type="ECO:0000256" key="4">
    <source>
        <dbReference type="ARBA" id="ARBA00022824"/>
    </source>
</evidence>